<dbReference type="InterPro" id="IPR018499">
    <property type="entry name" value="Tetraspanin/Peripherin"/>
</dbReference>
<dbReference type="AlphaFoldDB" id="K1Q8Q8"/>
<evidence type="ECO:0000313" key="5">
    <source>
        <dbReference type="EMBL" id="EKC17741.1"/>
    </source>
</evidence>
<dbReference type="PANTHER" id="PTHR19282:SF456">
    <property type="entry name" value="CD63 MOLECULE"/>
    <property type="match status" value="1"/>
</dbReference>
<dbReference type="CDD" id="cd03127">
    <property type="entry name" value="tetraspanin_LEL"/>
    <property type="match status" value="1"/>
</dbReference>
<evidence type="ECO:0000256" key="4">
    <source>
        <dbReference type="ARBA" id="ARBA00023136"/>
    </source>
</evidence>
<dbReference type="PRINTS" id="PR00259">
    <property type="entry name" value="TMFOUR"/>
</dbReference>
<keyword evidence="3" id="KW-1133">Transmembrane helix</keyword>
<dbReference type="Gene3D" id="1.10.1450.10">
    <property type="entry name" value="Tetraspanin"/>
    <property type="match status" value="1"/>
</dbReference>
<reference evidence="5" key="1">
    <citation type="journal article" date="2012" name="Nature">
        <title>The oyster genome reveals stress adaptation and complexity of shell formation.</title>
        <authorList>
            <person name="Zhang G."/>
            <person name="Fang X."/>
            <person name="Guo X."/>
            <person name="Li L."/>
            <person name="Luo R."/>
            <person name="Xu F."/>
            <person name="Yang P."/>
            <person name="Zhang L."/>
            <person name="Wang X."/>
            <person name="Qi H."/>
            <person name="Xiong Z."/>
            <person name="Que H."/>
            <person name="Xie Y."/>
            <person name="Holland P.W."/>
            <person name="Paps J."/>
            <person name="Zhu Y."/>
            <person name="Wu F."/>
            <person name="Chen Y."/>
            <person name="Wang J."/>
            <person name="Peng C."/>
            <person name="Meng J."/>
            <person name="Yang L."/>
            <person name="Liu J."/>
            <person name="Wen B."/>
            <person name="Zhang N."/>
            <person name="Huang Z."/>
            <person name="Zhu Q."/>
            <person name="Feng Y."/>
            <person name="Mount A."/>
            <person name="Hedgecock D."/>
            <person name="Xu Z."/>
            <person name="Liu Y."/>
            <person name="Domazet-Loso T."/>
            <person name="Du Y."/>
            <person name="Sun X."/>
            <person name="Zhang S."/>
            <person name="Liu B."/>
            <person name="Cheng P."/>
            <person name="Jiang X."/>
            <person name="Li J."/>
            <person name="Fan D."/>
            <person name="Wang W."/>
            <person name="Fu W."/>
            <person name="Wang T."/>
            <person name="Wang B."/>
            <person name="Zhang J."/>
            <person name="Peng Z."/>
            <person name="Li Y."/>
            <person name="Li N."/>
            <person name="Wang J."/>
            <person name="Chen M."/>
            <person name="He Y."/>
            <person name="Tan F."/>
            <person name="Song X."/>
            <person name="Zheng Q."/>
            <person name="Huang R."/>
            <person name="Yang H."/>
            <person name="Du X."/>
            <person name="Chen L."/>
            <person name="Yang M."/>
            <person name="Gaffney P.M."/>
            <person name="Wang S."/>
            <person name="Luo L."/>
            <person name="She Z."/>
            <person name="Ming Y."/>
            <person name="Huang W."/>
            <person name="Zhang S."/>
            <person name="Huang B."/>
            <person name="Zhang Y."/>
            <person name="Qu T."/>
            <person name="Ni P."/>
            <person name="Miao G."/>
            <person name="Wang J."/>
            <person name="Wang Q."/>
            <person name="Steinberg C.E."/>
            <person name="Wang H."/>
            <person name="Li N."/>
            <person name="Qian L."/>
            <person name="Zhang G."/>
            <person name="Li Y."/>
            <person name="Yang H."/>
            <person name="Liu X."/>
            <person name="Wang J."/>
            <person name="Yin Y."/>
            <person name="Wang J."/>
        </authorList>
    </citation>
    <scope>NUCLEOTIDE SEQUENCE [LARGE SCALE GENOMIC DNA]</scope>
    <source>
        <strain evidence="5">05x7-T-G4-1.051#20</strain>
    </source>
</reference>
<accession>K1Q8Q8</accession>
<evidence type="ECO:0000256" key="3">
    <source>
        <dbReference type="ARBA" id="ARBA00022989"/>
    </source>
</evidence>
<dbReference type="HOGENOM" id="CLU_1290064_0_0_1"/>
<dbReference type="InterPro" id="IPR008952">
    <property type="entry name" value="Tetraspanin_EC2_sf"/>
</dbReference>
<comment type="subcellular location">
    <subcellularLocation>
        <location evidence="1">Membrane</location>
        <topology evidence="1">Multi-pass membrane protein</topology>
    </subcellularLocation>
</comment>
<gene>
    <name evidence="5" type="ORF">CGI_10000273</name>
</gene>
<keyword evidence="2" id="KW-0812">Transmembrane</keyword>
<name>K1Q8Q8_MAGGI</name>
<sequence>MKAVMEDCRRILNPRRVPPENCVLNGSYERTEFALGVEDLKDKVKVVLICPSALFQYAVLLVIIFILEISAGIAGYVYHGEVETEVKKMMTETQAEYTKSGGDKAKVWDTIQKEFKCCGVSNYTEWKPQFENSTTQVVPASCCKSTSNCNGTEADINADKIYKEGCLTKFETFVKDNVFIIGGVGIGLAFVQVKMISRKSIMGSLFSVEPNSEN</sequence>
<dbReference type="SUPFAM" id="SSF48652">
    <property type="entry name" value="Tetraspanin"/>
    <property type="match status" value="1"/>
</dbReference>
<dbReference type="EMBL" id="JH821993">
    <property type="protein sequence ID" value="EKC17741.1"/>
    <property type="molecule type" value="Genomic_DNA"/>
</dbReference>
<protein>
    <submittedName>
        <fullName evidence="5">CD63 antigen</fullName>
    </submittedName>
</protein>
<keyword evidence="4" id="KW-0472">Membrane</keyword>
<dbReference type="FunCoup" id="K1Q8Q8">
    <property type="interactions" value="121"/>
</dbReference>
<dbReference type="Pfam" id="PF00335">
    <property type="entry name" value="Tetraspanin"/>
    <property type="match status" value="1"/>
</dbReference>
<dbReference type="PANTHER" id="PTHR19282">
    <property type="entry name" value="TETRASPANIN"/>
    <property type="match status" value="1"/>
</dbReference>
<organism evidence="5">
    <name type="scientific">Magallana gigas</name>
    <name type="common">Pacific oyster</name>
    <name type="synonym">Crassostrea gigas</name>
    <dbReference type="NCBI Taxonomy" id="29159"/>
    <lineage>
        <taxon>Eukaryota</taxon>
        <taxon>Metazoa</taxon>
        <taxon>Spiralia</taxon>
        <taxon>Lophotrochozoa</taxon>
        <taxon>Mollusca</taxon>
        <taxon>Bivalvia</taxon>
        <taxon>Autobranchia</taxon>
        <taxon>Pteriomorphia</taxon>
        <taxon>Ostreida</taxon>
        <taxon>Ostreoidea</taxon>
        <taxon>Ostreidae</taxon>
        <taxon>Magallana</taxon>
    </lineage>
</organism>
<dbReference type="InParanoid" id="K1Q8Q8"/>
<evidence type="ECO:0000256" key="1">
    <source>
        <dbReference type="ARBA" id="ARBA00004141"/>
    </source>
</evidence>
<proteinExistence type="predicted"/>
<dbReference type="GO" id="GO:0005886">
    <property type="term" value="C:plasma membrane"/>
    <property type="evidence" value="ECO:0007669"/>
    <property type="project" value="TreeGrafter"/>
</dbReference>
<evidence type="ECO:0000256" key="2">
    <source>
        <dbReference type="ARBA" id="ARBA00022692"/>
    </source>
</evidence>